<comment type="caution">
    <text evidence="2">The sequence shown here is derived from an EMBL/GenBank/DDBJ whole genome shotgun (WGS) entry which is preliminary data.</text>
</comment>
<evidence type="ECO:0000313" key="3">
    <source>
        <dbReference type="Proteomes" id="UP001190700"/>
    </source>
</evidence>
<dbReference type="Pfam" id="PF24874">
    <property type="entry name" value="Piezo_THU9_anchor"/>
    <property type="match status" value="1"/>
</dbReference>
<dbReference type="AlphaFoldDB" id="A0AAE0FCD2"/>
<feature type="domain" description="Piezo THU9 and anchor" evidence="1">
    <location>
        <begin position="199"/>
        <end position="340"/>
    </location>
</feature>
<sequence length="342" mass="37831">MVLGLKKSSEQLLPDVLAELGLILLIALHKDSLKRRGVLVYSRQGTLSCPPQDSEATAAALPEEIATPSPSRLRASVSSTIRYMIHNTPEGRLMRWLGRGGAEGADEVAGQGLDEVAGAGGARGAPMRWPGVVGCAGFMQRGAHRLPSHETNMLTGKGNNNEDASEPSTLGPWLGQWWSLGAVLLQVPLQRKYRGMRRHDLYSSMLLWSGLAAFVAPFCYSPHADPTNDDPLETDNTQYNIPKRVLSAILVEFTLLVLDRSAYVLARLQFKAAIQVVSNIMFHVQLMQRPPMQLGTPLVRLLYLLKSMYWLLSARQIREGYPMYMQGEFLKRHRGSSSLVLQ</sequence>
<keyword evidence="3" id="KW-1185">Reference proteome</keyword>
<dbReference type="GO" id="GO:0008381">
    <property type="term" value="F:mechanosensitive monoatomic ion channel activity"/>
    <property type="evidence" value="ECO:0007669"/>
    <property type="project" value="InterPro"/>
</dbReference>
<name>A0AAE0FCD2_9CHLO</name>
<protein>
    <recommendedName>
        <fullName evidence="1">Piezo THU9 and anchor domain-containing protein</fullName>
    </recommendedName>
</protein>
<dbReference type="GO" id="GO:0016020">
    <property type="term" value="C:membrane"/>
    <property type="evidence" value="ECO:0007669"/>
    <property type="project" value="InterPro"/>
</dbReference>
<dbReference type="EMBL" id="LGRX02021063">
    <property type="protein sequence ID" value="KAK3257079.1"/>
    <property type="molecule type" value="Genomic_DNA"/>
</dbReference>
<dbReference type="GO" id="GO:0042391">
    <property type="term" value="P:regulation of membrane potential"/>
    <property type="evidence" value="ECO:0007669"/>
    <property type="project" value="TreeGrafter"/>
</dbReference>
<accession>A0AAE0FCD2</accession>
<dbReference type="GO" id="GO:0005261">
    <property type="term" value="F:monoatomic cation channel activity"/>
    <property type="evidence" value="ECO:0007669"/>
    <property type="project" value="TreeGrafter"/>
</dbReference>
<dbReference type="PANTHER" id="PTHR13167:SF25">
    <property type="entry name" value="PIEZO-TYPE MECHANOSENSITIVE ION CHANNEL COMPONENT"/>
    <property type="match status" value="1"/>
</dbReference>
<dbReference type="PANTHER" id="PTHR13167">
    <property type="entry name" value="PIEZO-TYPE MECHANOSENSITIVE ION CHANNEL COMPONENT"/>
    <property type="match status" value="1"/>
</dbReference>
<dbReference type="InterPro" id="IPR027272">
    <property type="entry name" value="Piezo"/>
</dbReference>
<dbReference type="Proteomes" id="UP001190700">
    <property type="component" value="Unassembled WGS sequence"/>
</dbReference>
<proteinExistence type="predicted"/>
<dbReference type="InterPro" id="IPR056770">
    <property type="entry name" value="Piezo_THU9_anchor"/>
</dbReference>
<evidence type="ECO:0000259" key="1">
    <source>
        <dbReference type="Pfam" id="PF24874"/>
    </source>
</evidence>
<gene>
    <name evidence="2" type="ORF">CYMTET_33822</name>
</gene>
<dbReference type="GO" id="GO:0071260">
    <property type="term" value="P:cellular response to mechanical stimulus"/>
    <property type="evidence" value="ECO:0007669"/>
    <property type="project" value="TreeGrafter"/>
</dbReference>
<dbReference type="GO" id="GO:0050982">
    <property type="term" value="P:detection of mechanical stimulus"/>
    <property type="evidence" value="ECO:0007669"/>
    <property type="project" value="TreeGrafter"/>
</dbReference>
<organism evidence="2 3">
    <name type="scientific">Cymbomonas tetramitiformis</name>
    <dbReference type="NCBI Taxonomy" id="36881"/>
    <lineage>
        <taxon>Eukaryota</taxon>
        <taxon>Viridiplantae</taxon>
        <taxon>Chlorophyta</taxon>
        <taxon>Pyramimonadophyceae</taxon>
        <taxon>Pyramimonadales</taxon>
        <taxon>Pyramimonadaceae</taxon>
        <taxon>Cymbomonas</taxon>
    </lineage>
</organism>
<feature type="non-terminal residue" evidence="2">
    <location>
        <position position="342"/>
    </location>
</feature>
<reference evidence="2 3" key="1">
    <citation type="journal article" date="2015" name="Genome Biol. Evol.">
        <title>Comparative Genomics of a Bacterivorous Green Alga Reveals Evolutionary Causalities and Consequences of Phago-Mixotrophic Mode of Nutrition.</title>
        <authorList>
            <person name="Burns J.A."/>
            <person name="Paasch A."/>
            <person name="Narechania A."/>
            <person name="Kim E."/>
        </authorList>
    </citation>
    <scope>NUCLEOTIDE SEQUENCE [LARGE SCALE GENOMIC DNA]</scope>
    <source>
        <strain evidence="2 3">PLY_AMNH</strain>
    </source>
</reference>
<evidence type="ECO:0000313" key="2">
    <source>
        <dbReference type="EMBL" id="KAK3257079.1"/>
    </source>
</evidence>